<reference evidence="1" key="1">
    <citation type="submission" date="2014-05" db="EMBL/GenBank/DDBJ databases">
        <authorList>
            <person name="Chronopoulou M."/>
        </authorList>
    </citation>
    <scope>NUCLEOTIDE SEQUENCE</scope>
    <source>
        <tissue evidence="1">Whole organism</tissue>
    </source>
</reference>
<accession>A0A0K2U372</accession>
<dbReference type="EMBL" id="HACA01014785">
    <property type="protein sequence ID" value="CDW32146.1"/>
    <property type="molecule type" value="Transcribed_RNA"/>
</dbReference>
<proteinExistence type="predicted"/>
<protein>
    <submittedName>
        <fullName evidence="1">Uncharacterized protein</fullName>
    </submittedName>
</protein>
<name>A0A0K2U372_LEPSM</name>
<dbReference type="AlphaFoldDB" id="A0A0K2U372"/>
<sequence length="16" mass="2073">MKRQRPSFYCNFRLLL</sequence>
<organism evidence="1">
    <name type="scientific">Lepeophtheirus salmonis</name>
    <name type="common">Salmon louse</name>
    <name type="synonym">Caligus salmonis</name>
    <dbReference type="NCBI Taxonomy" id="72036"/>
    <lineage>
        <taxon>Eukaryota</taxon>
        <taxon>Metazoa</taxon>
        <taxon>Ecdysozoa</taxon>
        <taxon>Arthropoda</taxon>
        <taxon>Crustacea</taxon>
        <taxon>Multicrustacea</taxon>
        <taxon>Hexanauplia</taxon>
        <taxon>Copepoda</taxon>
        <taxon>Siphonostomatoida</taxon>
        <taxon>Caligidae</taxon>
        <taxon>Lepeophtheirus</taxon>
    </lineage>
</organism>
<evidence type="ECO:0000313" key="1">
    <source>
        <dbReference type="EMBL" id="CDW32146.1"/>
    </source>
</evidence>